<dbReference type="SUPFAM" id="SSF51658">
    <property type="entry name" value="Xylose isomerase-like"/>
    <property type="match status" value="1"/>
</dbReference>
<dbReference type="Gene3D" id="3.20.20.150">
    <property type="entry name" value="Divalent-metal-dependent TIM barrel enzymes"/>
    <property type="match status" value="1"/>
</dbReference>
<sequence length="59" mass="6846">MNNQKWQEISSMLRAVGYDYVMSIEHEDCLASTNEGFAKAVNNLKRYVFAEPAAEMWWA</sequence>
<evidence type="ECO:0000313" key="1">
    <source>
        <dbReference type="EMBL" id="UOF88694.1"/>
    </source>
</evidence>
<dbReference type="InterPro" id="IPR036237">
    <property type="entry name" value="Xyl_isomerase-like_sf"/>
</dbReference>
<reference evidence="1" key="1">
    <citation type="submission" date="2021-12" db="EMBL/GenBank/DDBJ databases">
        <title>Alicyclobacillaceae gen. nov., sp. nov., isolated from chalcocite enrichment system.</title>
        <authorList>
            <person name="Jiang Z."/>
        </authorList>
    </citation>
    <scope>NUCLEOTIDE SEQUENCE</scope>
    <source>
        <strain evidence="1">MYW30-H2</strain>
    </source>
</reference>
<dbReference type="EMBL" id="CP089291">
    <property type="protein sequence ID" value="UOF88694.1"/>
    <property type="molecule type" value="Genomic_DNA"/>
</dbReference>
<dbReference type="RefSeq" id="WP_347435373.1">
    <property type="nucleotide sequence ID" value="NZ_CP089291.1"/>
</dbReference>
<organism evidence="1 2">
    <name type="scientific">Fodinisporobacter ferrooxydans</name>
    <dbReference type="NCBI Taxonomy" id="2901836"/>
    <lineage>
        <taxon>Bacteria</taxon>
        <taxon>Bacillati</taxon>
        <taxon>Bacillota</taxon>
        <taxon>Bacilli</taxon>
        <taxon>Bacillales</taxon>
        <taxon>Alicyclobacillaceae</taxon>
        <taxon>Fodinisporobacter</taxon>
    </lineage>
</organism>
<dbReference type="Proteomes" id="UP000830167">
    <property type="component" value="Chromosome"/>
</dbReference>
<evidence type="ECO:0008006" key="3">
    <source>
        <dbReference type="Google" id="ProtNLM"/>
    </source>
</evidence>
<accession>A0ABY4CEG6</accession>
<keyword evidence="2" id="KW-1185">Reference proteome</keyword>
<protein>
    <recommendedName>
        <fullName evidence="3">Xylose isomerase-like TIM barrel domain-containing protein</fullName>
    </recommendedName>
</protein>
<evidence type="ECO:0000313" key="2">
    <source>
        <dbReference type="Proteomes" id="UP000830167"/>
    </source>
</evidence>
<name>A0ABY4CEG6_9BACL</name>
<proteinExistence type="predicted"/>
<gene>
    <name evidence="1" type="ORF">LSG31_12115</name>
</gene>